<evidence type="ECO:0000256" key="4">
    <source>
        <dbReference type="ARBA" id="ARBA00023136"/>
    </source>
</evidence>
<dbReference type="PANTHER" id="PTHR33507:SF3">
    <property type="entry name" value="INNER MEMBRANE PROTEIN YBBJ"/>
    <property type="match status" value="1"/>
</dbReference>
<name>A0A1Y5F4K7_9BACT</name>
<dbReference type="InterPro" id="IPR052165">
    <property type="entry name" value="Membrane_assoc_protease"/>
</dbReference>
<sequence length="148" mass="16371">MEDILYRIWLVMGIILVIGEFLLPGLVVIFVGMGSLTVALAMHFGAISGLPSQLTTFFISSLVYLFTLRLLVLRFVPSDSVKENICEDEEVIGQEAVVIETISSDGFGRIQHSGSSWQAKSLGSVEILKDENVKIIGRENITWIVEKL</sequence>
<organism evidence="7 8">
    <name type="scientific">Halobacteriovorax marinus</name>
    <dbReference type="NCBI Taxonomy" id="97084"/>
    <lineage>
        <taxon>Bacteria</taxon>
        <taxon>Pseudomonadati</taxon>
        <taxon>Bdellovibrionota</taxon>
        <taxon>Bacteriovoracia</taxon>
        <taxon>Bacteriovoracales</taxon>
        <taxon>Halobacteriovoraceae</taxon>
        <taxon>Halobacteriovorax</taxon>
    </lineage>
</organism>
<feature type="transmembrane region" description="Helical" evidence="5">
    <location>
        <begin position="9"/>
        <end position="42"/>
    </location>
</feature>
<dbReference type="SUPFAM" id="SSF141322">
    <property type="entry name" value="NfeD domain-like"/>
    <property type="match status" value="1"/>
</dbReference>
<dbReference type="GO" id="GO:0005886">
    <property type="term" value="C:plasma membrane"/>
    <property type="evidence" value="ECO:0007669"/>
    <property type="project" value="TreeGrafter"/>
</dbReference>
<comment type="subcellular location">
    <subcellularLocation>
        <location evidence="1">Membrane</location>
        <topology evidence="1">Multi-pass membrane protein</topology>
    </subcellularLocation>
</comment>
<evidence type="ECO:0000256" key="1">
    <source>
        <dbReference type="ARBA" id="ARBA00004141"/>
    </source>
</evidence>
<keyword evidence="3 5" id="KW-1133">Transmembrane helix</keyword>
<dbReference type="Gene3D" id="2.40.50.140">
    <property type="entry name" value="Nucleic acid-binding proteins"/>
    <property type="match status" value="1"/>
</dbReference>
<reference evidence="8" key="1">
    <citation type="journal article" date="2017" name="Proc. Natl. Acad. Sci. U.S.A.">
        <title>Simulation of Deepwater Horizon oil plume reveals substrate specialization within a complex community of hydrocarbon-degraders.</title>
        <authorList>
            <person name="Hu P."/>
            <person name="Dubinsky E.A."/>
            <person name="Probst A.J."/>
            <person name="Wang J."/>
            <person name="Sieber C.M.K."/>
            <person name="Tom L.M."/>
            <person name="Gardinali P."/>
            <person name="Banfield J.F."/>
            <person name="Atlas R.M."/>
            <person name="Andersen G.L."/>
        </authorList>
    </citation>
    <scope>NUCLEOTIDE SEQUENCE [LARGE SCALE GENOMIC DNA]</scope>
</reference>
<dbReference type="EMBL" id="MAAO01000008">
    <property type="protein sequence ID" value="OUR95516.1"/>
    <property type="molecule type" value="Genomic_DNA"/>
</dbReference>
<protein>
    <recommendedName>
        <fullName evidence="6">NfeD-like C-terminal domain-containing protein</fullName>
    </recommendedName>
</protein>
<evidence type="ECO:0000313" key="7">
    <source>
        <dbReference type="EMBL" id="OUR95516.1"/>
    </source>
</evidence>
<evidence type="ECO:0000256" key="3">
    <source>
        <dbReference type="ARBA" id="ARBA00022989"/>
    </source>
</evidence>
<feature type="domain" description="NfeD-like C-terminal" evidence="6">
    <location>
        <begin position="89"/>
        <end position="147"/>
    </location>
</feature>
<comment type="caution">
    <text evidence="7">The sequence shown here is derived from an EMBL/GenBank/DDBJ whole genome shotgun (WGS) entry which is preliminary data.</text>
</comment>
<dbReference type="Pfam" id="PF01957">
    <property type="entry name" value="NfeD"/>
    <property type="match status" value="1"/>
</dbReference>
<evidence type="ECO:0000256" key="2">
    <source>
        <dbReference type="ARBA" id="ARBA00022692"/>
    </source>
</evidence>
<dbReference type="InterPro" id="IPR012340">
    <property type="entry name" value="NA-bd_OB-fold"/>
</dbReference>
<accession>A0A1Y5F4K7</accession>
<evidence type="ECO:0000256" key="5">
    <source>
        <dbReference type="SAM" id="Phobius"/>
    </source>
</evidence>
<proteinExistence type="predicted"/>
<evidence type="ECO:0000259" key="6">
    <source>
        <dbReference type="Pfam" id="PF01957"/>
    </source>
</evidence>
<dbReference type="InterPro" id="IPR002810">
    <property type="entry name" value="NfeD-like_C"/>
</dbReference>
<gene>
    <name evidence="7" type="ORF">A9Q84_16925</name>
</gene>
<dbReference type="PANTHER" id="PTHR33507">
    <property type="entry name" value="INNER MEMBRANE PROTEIN YBBJ"/>
    <property type="match status" value="1"/>
</dbReference>
<dbReference type="AlphaFoldDB" id="A0A1Y5F4K7"/>
<evidence type="ECO:0000313" key="8">
    <source>
        <dbReference type="Proteomes" id="UP000196531"/>
    </source>
</evidence>
<feature type="transmembrane region" description="Helical" evidence="5">
    <location>
        <begin position="54"/>
        <end position="72"/>
    </location>
</feature>
<dbReference type="Proteomes" id="UP000196531">
    <property type="component" value="Unassembled WGS sequence"/>
</dbReference>
<keyword evidence="2 5" id="KW-0812">Transmembrane</keyword>
<keyword evidence="4 5" id="KW-0472">Membrane</keyword>